<accession>A0Q5U1</accession>
<feature type="domain" description="PKD/Chitinase" evidence="2">
    <location>
        <begin position="1450"/>
        <end position="1531"/>
    </location>
</feature>
<evidence type="ECO:0000313" key="3">
    <source>
        <dbReference type="EMBL" id="ABK89606.1"/>
    </source>
</evidence>
<dbReference type="Pfam" id="PF19408">
    <property type="entry name" value="PKD_6"/>
    <property type="match status" value="1"/>
</dbReference>
<feature type="domain" description="PKD/Chitinase" evidence="2">
    <location>
        <begin position="1158"/>
        <end position="1247"/>
    </location>
</feature>
<dbReference type="KEGG" id="ftn:FTN_0714"/>
<feature type="domain" description="PKD/Chitinase" evidence="2">
    <location>
        <begin position="1064"/>
        <end position="1148"/>
    </location>
</feature>
<name>A0Q5U1_FRATN</name>
<dbReference type="InterPro" id="IPR013783">
    <property type="entry name" value="Ig-like_fold"/>
</dbReference>
<dbReference type="Proteomes" id="UP000000762">
    <property type="component" value="Chromosome"/>
</dbReference>
<protein>
    <recommendedName>
        <fullName evidence="2">PKD/Chitinase domain-containing protein</fullName>
    </recommendedName>
</protein>
<dbReference type="SMART" id="SM00089">
    <property type="entry name" value="PKD"/>
    <property type="match status" value="5"/>
</dbReference>
<dbReference type="Gene3D" id="2.60.40.10">
    <property type="entry name" value="Immunoglobulins"/>
    <property type="match status" value="7"/>
</dbReference>
<evidence type="ECO:0000259" key="2">
    <source>
        <dbReference type="SMART" id="SM00089"/>
    </source>
</evidence>
<dbReference type="EMBL" id="CP000439">
    <property type="protein sequence ID" value="ABK89606.1"/>
    <property type="molecule type" value="Genomic_DNA"/>
</dbReference>
<proteinExistence type="predicted"/>
<sequence length="1852" mass="196825">MVRSIMRIFKFILGALPIALAGCGREDKMEFEVAHECVGHSCAVYVEPLSQTYVDQLVKKVMISEVRHDVRQVNHSLKWYGLEGGNYIDSDILTELDLKQCGDSVCDDTKNPVAYQFQQGQEYVSLDVLGKMTVNNKEYDINKKYNFVIELISAPVISGKCNDENVCVFSVTKDSEGGAKPYNYYWYDGYQNVAITKSTVDNGDFKYELKDNLKHSIVMSTGDKYGRNYSEDSNEVVVYADMYKAPTVEILSEDAVAESKQALLAAEAVAYGNKTIPKDGYNWTVPEGWEIVSGQGTNLLVVKVPGYSKDMPKGEFSVVATDSEGVQSNTATKEVAVLFDSSLKPTQPSLLAADLNGQKDVVENTEYKVTATVQAGAGRKIVGYEWNVNGTKVETTTNVLTQTAPAFNAIADNKIRVTVIAIDSAGQRSDESAEIGIDVKADSSIKPTKPSLLAADLNGQKDVVENKEYKVTATATASAGRKIVGYEWNVNGTKVETKTNVLTQTAPAFNAIADNKIRVTVIAIDDGGVKSEESAEIGIDVKADSSIKPTKPSLLAADLNGQKDVVENTEYKVTATATASAGRKIVGYEWNVNGTKVETKTNVLTQTAPAFNAIADNKIRVTVIAIDDGGVKSEESAEIGIDVKADSSIKPTKPSLLAADLNGQTDVVENKEYKVTATATASAGRKIVGYEWNVNGTKVETKTNVLTQTAPAFNAIADNKIRVTVIAIDDGGVKSEESAEIGIDVKADSSIKPTKPSLLAADLNGQTDVVENKEYKVTATATASAGRKIVGYEWNVNGTKVETKTNVLTQTAPAFNAIADNKIRVTVIAIDDGGVKSEESAEIGIDVKADSSIKPTKPSLLAADLNGQTDVVENKEYKVTATATASAGRKIVGYEWNVNGTKVETKTNVLTQTAPAFNAIADNKIRVTVVAIDDGGVKSEESAEIGIDVKADSSIKPTKPSLLAADLNGQTDVVENKEYKVTATATASAGRKIVGYEWNVNGTKVETKTNVLTQTAPAFNAIADNKIRVTVVAIDSAGQRSDESAEIGIDVKADSSIPGPTNVSLTAPNKAKEGSRVTLTASATVANGRKIKSYTWIVGNNTQTTTDPSYQVTIPSYDVDNPNLKVKVKVTDSANKTAESKESSVGIEVDATIAGPTNASISGANEAKEGTQVALTASATVANGRKIKAYKWTVEGGKTETTTTANFTFTARNFDASKENQSVSLVVVDSAGKESQAATKNVKITADSTISGPTNVSLTAPNKAKEGSRVTLTASATVANGRKIKSYTWIVGNNTQTTTDPSYQVTIPSYDVDNPNLKVKVKVTDSANKTAESKESSIGIEVDATIAGPTNASISGANEAKEGTQVALTASATVANGRKIKAYKWTVEGGKTETTTTANFTFTARNFDASKENQSVSLVVVDSAGKESQAATKNVKITADSTISGPTNVSLTAPNKAKEGSRVTLTASATVANGRKIKSYTWIVGNNTQTTTDPSYQVTIPSYDVDNPNLKVKVKVTDSANKTAESKESSIGIEVDATIAGPTNASISGANEAKEGTQVALTASATVANGRKIKGYEWRVDGGAAQTTTDASYEFKARSFDANKPNSVISLVVIDSANNRSQAVTKNVKITADASIKPGKPTLQAPDKVKEGDTFTLSASAQANGGRTIKAYEWSVDGQVIAGATGSSLQRTAPAFSSSKPSYNYSVVAIDSADQRSVATSANISIEQKSSTELLWTVNLAGQTVSDIVRYLNVSAYFIHRGNNASFAAEGNQIRVTCKNGYTVTPKYPGQKKELVAATMYGSYMEDMPKWTDVHLASWFSSQGIDNNGKDIRSVIGSNLAYLWSYGCYPPL</sequence>
<evidence type="ECO:0000256" key="1">
    <source>
        <dbReference type="SAM" id="SignalP"/>
    </source>
</evidence>
<dbReference type="PROSITE" id="PS51257">
    <property type="entry name" value="PROKAR_LIPOPROTEIN"/>
    <property type="match status" value="1"/>
</dbReference>
<feature type="chain" id="PRO_5002629608" description="PKD/Chitinase domain-containing protein" evidence="1">
    <location>
        <begin position="22"/>
        <end position="1852"/>
    </location>
</feature>
<gene>
    <name evidence="3" type="ordered locus">FTN_0714</name>
</gene>
<keyword evidence="1" id="KW-0732">Signal</keyword>
<feature type="domain" description="PKD/Chitinase" evidence="2">
    <location>
        <begin position="1257"/>
        <end position="1338"/>
    </location>
</feature>
<feature type="signal peptide" evidence="1">
    <location>
        <begin position="1"/>
        <end position="21"/>
    </location>
</feature>
<reference evidence="4" key="1">
    <citation type="journal article" date="2007" name="Genome Biol.">
        <title>Comparison of Francisella tularensis genomes reveals evolutionary events associated with the emergence of human pathogenic strains.</title>
        <authorList>
            <person name="Rohmer L."/>
            <person name="Fong C."/>
            <person name="Abmayr S."/>
            <person name="Wasnick M."/>
            <person name="Larson Freeman T.J."/>
            <person name="Radey M."/>
            <person name="Guina T."/>
            <person name="Svensson K."/>
            <person name="Hayden H.S."/>
            <person name="Jacobs M."/>
            <person name="Gallagher L.A."/>
            <person name="Manoil C."/>
            <person name="Ernst R.K."/>
            <person name="Drees B."/>
            <person name="Buckley D."/>
            <person name="Haugen E."/>
            <person name="Bovee D."/>
            <person name="Zhou Y."/>
            <person name="Chang J."/>
            <person name="Levy R."/>
            <person name="Lim R."/>
            <person name="Gillett W."/>
            <person name="Guenthener D."/>
            <person name="Kang A."/>
            <person name="Shaffer S.A."/>
            <person name="Taylor G."/>
            <person name="Chen J."/>
            <person name="Gallis B."/>
            <person name="D'Argenio D.A."/>
            <person name="Forsman M."/>
            <person name="Olson M.V."/>
            <person name="Goodlett D.R."/>
            <person name="Kaul R."/>
            <person name="Miller S.I."/>
            <person name="Brittnacher M.J."/>
        </authorList>
    </citation>
    <scope>NUCLEOTIDE SEQUENCE [LARGE SCALE GENOMIC DNA]</scope>
    <source>
        <strain evidence="4">U112</strain>
    </source>
</reference>
<dbReference type="InterPro" id="IPR022409">
    <property type="entry name" value="PKD/Chitinase_dom"/>
</dbReference>
<feature type="domain" description="PKD/Chitinase" evidence="2">
    <location>
        <begin position="1351"/>
        <end position="1440"/>
    </location>
</feature>
<dbReference type="InterPro" id="IPR045829">
    <property type="entry name" value="PKD_6"/>
</dbReference>
<evidence type="ECO:0000313" key="4">
    <source>
        <dbReference type="Proteomes" id="UP000000762"/>
    </source>
</evidence>
<keyword evidence="4" id="KW-1185">Reference proteome</keyword>
<organism evidence="3 4">
    <name type="scientific">Francisella tularensis subsp. novicida (strain ATCC 15482 / CCUG 33449 / U112)</name>
    <dbReference type="NCBI Taxonomy" id="401614"/>
    <lineage>
        <taxon>Bacteria</taxon>
        <taxon>Pseudomonadati</taxon>
        <taxon>Pseudomonadota</taxon>
        <taxon>Gammaproteobacteria</taxon>
        <taxon>Thiotrichales</taxon>
        <taxon>Francisellaceae</taxon>
        <taxon>Francisella</taxon>
    </lineage>
</organism>